<name>A0A383BH96_9ZZZZ</name>
<dbReference type="InterPro" id="IPR002104">
    <property type="entry name" value="Integrase_catalytic"/>
</dbReference>
<dbReference type="InterPro" id="IPR013762">
    <property type="entry name" value="Integrase-like_cat_sf"/>
</dbReference>
<evidence type="ECO:0000313" key="4">
    <source>
        <dbReference type="EMBL" id="SVE19183.1"/>
    </source>
</evidence>
<dbReference type="Gene3D" id="1.10.443.10">
    <property type="entry name" value="Intergrase catalytic core"/>
    <property type="match status" value="1"/>
</dbReference>
<dbReference type="Pfam" id="PF00589">
    <property type="entry name" value="Phage_integrase"/>
    <property type="match status" value="1"/>
</dbReference>
<feature type="non-terminal residue" evidence="4">
    <location>
        <position position="246"/>
    </location>
</feature>
<evidence type="ECO:0000256" key="2">
    <source>
        <dbReference type="ARBA" id="ARBA00023172"/>
    </source>
</evidence>
<gene>
    <name evidence="4" type="ORF">METZ01_LOCUS472037</name>
</gene>
<keyword evidence="1" id="KW-0238">DNA-binding</keyword>
<dbReference type="AlphaFoldDB" id="A0A383BH96"/>
<accession>A0A383BH96</accession>
<dbReference type="PANTHER" id="PTHR30349:SF41">
    <property type="entry name" value="INTEGRASE_RECOMBINASE PROTEIN MJ0367-RELATED"/>
    <property type="match status" value="1"/>
</dbReference>
<dbReference type="PROSITE" id="PS51898">
    <property type="entry name" value="TYR_RECOMBINASE"/>
    <property type="match status" value="1"/>
</dbReference>
<proteinExistence type="predicted"/>
<dbReference type="InterPro" id="IPR011010">
    <property type="entry name" value="DNA_brk_join_enz"/>
</dbReference>
<feature type="domain" description="Tyr recombinase" evidence="3">
    <location>
        <begin position="22"/>
        <end position="229"/>
    </location>
</feature>
<dbReference type="GO" id="GO:0015074">
    <property type="term" value="P:DNA integration"/>
    <property type="evidence" value="ECO:0007669"/>
    <property type="project" value="InterPro"/>
</dbReference>
<protein>
    <recommendedName>
        <fullName evidence="3">Tyr recombinase domain-containing protein</fullName>
    </recommendedName>
</protein>
<dbReference type="EMBL" id="UINC01200342">
    <property type="protein sequence ID" value="SVE19183.1"/>
    <property type="molecule type" value="Genomic_DNA"/>
</dbReference>
<dbReference type="GO" id="GO:0003677">
    <property type="term" value="F:DNA binding"/>
    <property type="evidence" value="ECO:0007669"/>
    <property type="project" value="UniProtKB-KW"/>
</dbReference>
<sequence length="246" mass="29015">NGYCDTNPFAKMKIKQKTSARDQRDRLTEKEIKELFSKKNYLQYTNVKPDRYFAYWVPLIAIFSGMRANEICALYLDNIRKIKGNHREGRWCIDIVEEIQRPDKRLKNTASRRIVPLHDTLIELGFADFINLLKQDKNRNRVFEELNYREGTYARRVSRFWNDKYLPELNIKTSKNGFHSLRHTVIDTLKQKGVEPHFINELVGQSQGNIALDRYGKGYNPDIIYNKCLKKLVYETSNARGIDFLA</sequence>
<dbReference type="PANTHER" id="PTHR30349">
    <property type="entry name" value="PHAGE INTEGRASE-RELATED"/>
    <property type="match status" value="1"/>
</dbReference>
<evidence type="ECO:0000256" key="1">
    <source>
        <dbReference type="ARBA" id="ARBA00023125"/>
    </source>
</evidence>
<dbReference type="SUPFAM" id="SSF56349">
    <property type="entry name" value="DNA breaking-rejoining enzymes"/>
    <property type="match status" value="1"/>
</dbReference>
<dbReference type="InterPro" id="IPR050090">
    <property type="entry name" value="Tyrosine_recombinase_XerCD"/>
</dbReference>
<evidence type="ECO:0000259" key="3">
    <source>
        <dbReference type="PROSITE" id="PS51898"/>
    </source>
</evidence>
<reference evidence="4" key="1">
    <citation type="submission" date="2018-05" db="EMBL/GenBank/DDBJ databases">
        <authorList>
            <person name="Lanie J.A."/>
            <person name="Ng W.-L."/>
            <person name="Kazmierczak K.M."/>
            <person name="Andrzejewski T.M."/>
            <person name="Davidsen T.M."/>
            <person name="Wayne K.J."/>
            <person name="Tettelin H."/>
            <person name="Glass J.I."/>
            <person name="Rusch D."/>
            <person name="Podicherti R."/>
            <person name="Tsui H.-C.T."/>
            <person name="Winkler M.E."/>
        </authorList>
    </citation>
    <scope>NUCLEOTIDE SEQUENCE</scope>
</reference>
<feature type="non-terminal residue" evidence="4">
    <location>
        <position position="1"/>
    </location>
</feature>
<keyword evidence="2" id="KW-0233">DNA recombination</keyword>
<dbReference type="CDD" id="cd01184">
    <property type="entry name" value="INT_C_like_1"/>
    <property type="match status" value="1"/>
</dbReference>
<organism evidence="4">
    <name type="scientific">marine metagenome</name>
    <dbReference type="NCBI Taxonomy" id="408172"/>
    <lineage>
        <taxon>unclassified sequences</taxon>
        <taxon>metagenomes</taxon>
        <taxon>ecological metagenomes</taxon>
    </lineage>
</organism>
<dbReference type="GO" id="GO:0006310">
    <property type="term" value="P:DNA recombination"/>
    <property type="evidence" value="ECO:0007669"/>
    <property type="project" value="UniProtKB-KW"/>
</dbReference>